<dbReference type="PANTHER" id="PTHR23343:SF41">
    <property type="entry name" value="ZONA PELLUCIDA SPERM-BINDING PROTEIN 1"/>
    <property type="match status" value="1"/>
</dbReference>
<reference evidence="19" key="1">
    <citation type="submission" date="2021-09" db="EMBL/GenBank/DDBJ databases">
        <title>The genome of Mauremys mutica provides insights into the evolution of semi-aquatic lifestyle.</title>
        <authorList>
            <person name="Gong S."/>
            <person name="Gao Y."/>
        </authorList>
    </citation>
    <scope>NUCLEOTIDE SEQUENCE</scope>
    <source>
        <strain evidence="19">MM-2020</strain>
        <tissue evidence="19">Muscle</tissue>
    </source>
</reference>
<dbReference type="Pfam" id="PF00088">
    <property type="entry name" value="Trefoil"/>
    <property type="match status" value="1"/>
</dbReference>
<keyword evidence="7 16" id="KW-0732">Signal</keyword>
<evidence type="ECO:0000256" key="16">
    <source>
        <dbReference type="SAM" id="SignalP"/>
    </source>
</evidence>
<dbReference type="Pfam" id="PF00100">
    <property type="entry name" value="Zona_pellucida"/>
    <property type="match status" value="1"/>
</dbReference>
<evidence type="ECO:0000256" key="14">
    <source>
        <dbReference type="PROSITE-ProRule" id="PRU00779"/>
    </source>
</evidence>
<dbReference type="Gene3D" id="2.60.40.3210">
    <property type="entry name" value="Zona pellucida, ZP-N domain"/>
    <property type="match status" value="1"/>
</dbReference>
<evidence type="ECO:0000259" key="17">
    <source>
        <dbReference type="PROSITE" id="PS51034"/>
    </source>
</evidence>
<feature type="signal peptide" evidence="16">
    <location>
        <begin position="1"/>
        <end position="20"/>
    </location>
</feature>
<protein>
    <recommendedName>
        <fullName evidence="21">Zona pellucida sperm-binding protein 1</fullName>
    </recommendedName>
</protein>
<keyword evidence="11" id="KW-0325">Glycoprotein</keyword>
<keyword evidence="6" id="KW-0812">Transmembrane</keyword>
<dbReference type="Gene3D" id="2.60.40.4100">
    <property type="entry name" value="Zona pellucida, ZP-C domain"/>
    <property type="match status" value="1"/>
</dbReference>
<dbReference type="InterPro" id="IPR044913">
    <property type="entry name" value="P_trefoil_dom_sf"/>
</dbReference>
<dbReference type="EMBL" id="JAHDVG010000483">
    <property type="protein sequence ID" value="KAH1170536.1"/>
    <property type="molecule type" value="Genomic_DNA"/>
</dbReference>
<evidence type="ECO:0000256" key="12">
    <source>
        <dbReference type="ARBA" id="ARBA00023279"/>
    </source>
</evidence>
<dbReference type="PROSITE" id="PS51448">
    <property type="entry name" value="P_TREFOIL_2"/>
    <property type="match status" value="1"/>
</dbReference>
<feature type="chain" id="PRO_5038605108" description="Zona pellucida sperm-binding protein 1" evidence="16">
    <location>
        <begin position="21"/>
        <end position="708"/>
    </location>
</feature>
<dbReference type="Pfam" id="PF23344">
    <property type="entry name" value="ZP-N"/>
    <property type="match status" value="1"/>
</dbReference>
<dbReference type="SUPFAM" id="SSF57492">
    <property type="entry name" value="Trefoil"/>
    <property type="match status" value="1"/>
</dbReference>
<dbReference type="GO" id="GO:0060468">
    <property type="term" value="P:prevention of polyspermy"/>
    <property type="evidence" value="ECO:0007669"/>
    <property type="project" value="TreeGrafter"/>
</dbReference>
<evidence type="ECO:0000256" key="9">
    <source>
        <dbReference type="ARBA" id="ARBA00023136"/>
    </source>
</evidence>
<dbReference type="InterPro" id="IPR055356">
    <property type="entry name" value="ZP-N"/>
</dbReference>
<feature type="domain" description="ZP" evidence="17">
    <location>
        <begin position="393"/>
        <end position="665"/>
    </location>
</feature>
<dbReference type="GO" id="GO:0035805">
    <property type="term" value="C:egg coat"/>
    <property type="evidence" value="ECO:0007669"/>
    <property type="project" value="UniProtKB-SubCell"/>
</dbReference>
<evidence type="ECO:0000256" key="1">
    <source>
        <dbReference type="ARBA" id="ARBA00004251"/>
    </source>
</evidence>
<keyword evidence="9" id="KW-0472">Membrane</keyword>
<accession>A0A9D4AVT0</accession>
<evidence type="ECO:0008006" key="21">
    <source>
        <dbReference type="Google" id="ProtNLM"/>
    </source>
</evidence>
<keyword evidence="10" id="KW-1015">Disulfide bond</keyword>
<dbReference type="Pfam" id="PF22821">
    <property type="entry name" value="ZP1_ZP4_Ig-like"/>
    <property type="match status" value="1"/>
</dbReference>
<evidence type="ECO:0000256" key="13">
    <source>
        <dbReference type="ARBA" id="ARBA00024183"/>
    </source>
</evidence>
<evidence type="ECO:0000256" key="8">
    <source>
        <dbReference type="ARBA" id="ARBA00022989"/>
    </source>
</evidence>
<keyword evidence="8" id="KW-1133">Transmembrane helix</keyword>
<dbReference type="Proteomes" id="UP000827986">
    <property type="component" value="Unassembled WGS sequence"/>
</dbReference>
<dbReference type="InterPro" id="IPR001507">
    <property type="entry name" value="ZP_dom"/>
</dbReference>
<evidence type="ECO:0000256" key="11">
    <source>
        <dbReference type="ARBA" id="ARBA00023180"/>
    </source>
</evidence>
<comment type="subcellular location">
    <subcellularLocation>
        <location evidence="1">Cell membrane</location>
        <topology evidence="1">Single-pass type I membrane protein</topology>
    </subcellularLocation>
    <subcellularLocation>
        <location evidence="13">Zona pellucida</location>
    </subcellularLocation>
</comment>
<evidence type="ECO:0000256" key="6">
    <source>
        <dbReference type="ARBA" id="ARBA00022692"/>
    </source>
</evidence>
<evidence type="ECO:0000256" key="5">
    <source>
        <dbReference type="ARBA" id="ARBA00022685"/>
    </source>
</evidence>
<keyword evidence="20" id="KW-1185">Reference proteome</keyword>
<dbReference type="PROSITE" id="PS51034">
    <property type="entry name" value="ZP_2"/>
    <property type="match status" value="1"/>
</dbReference>
<dbReference type="CDD" id="cd00111">
    <property type="entry name" value="Trefoil"/>
    <property type="match status" value="1"/>
</dbReference>
<evidence type="ECO:0000256" key="7">
    <source>
        <dbReference type="ARBA" id="ARBA00022729"/>
    </source>
</evidence>
<dbReference type="AlphaFoldDB" id="A0A9D4AVT0"/>
<evidence type="ECO:0000313" key="20">
    <source>
        <dbReference type="Proteomes" id="UP000827986"/>
    </source>
</evidence>
<keyword evidence="12" id="KW-0278">Fertilization</keyword>
<comment type="caution">
    <text evidence="19">The sequence shown here is derived from an EMBL/GenBank/DDBJ whole genome shotgun (WGS) entry which is preliminary data.</text>
</comment>
<evidence type="ECO:0000256" key="3">
    <source>
        <dbReference type="ARBA" id="ARBA00022525"/>
    </source>
</evidence>
<dbReference type="InterPro" id="IPR000519">
    <property type="entry name" value="P_trefoil_dom"/>
</dbReference>
<evidence type="ECO:0000256" key="15">
    <source>
        <dbReference type="SAM" id="MobiDB-lite"/>
    </source>
</evidence>
<dbReference type="InterPro" id="IPR055355">
    <property type="entry name" value="ZP-C"/>
</dbReference>
<keyword evidence="2" id="KW-1003">Cell membrane</keyword>
<keyword evidence="4" id="KW-0272">Extracellular matrix</keyword>
<dbReference type="GO" id="GO:0032190">
    <property type="term" value="F:acrosin binding"/>
    <property type="evidence" value="ECO:0007669"/>
    <property type="project" value="TreeGrafter"/>
</dbReference>
<keyword evidence="3" id="KW-0964">Secreted</keyword>
<feature type="domain" description="P-type" evidence="18">
    <location>
        <begin position="348"/>
        <end position="388"/>
    </location>
</feature>
<dbReference type="InterPro" id="IPR042235">
    <property type="entry name" value="ZP-C_dom"/>
</dbReference>
<evidence type="ECO:0000313" key="19">
    <source>
        <dbReference type="EMBL" id="KAH1170536.1"/>
    </source>
</evidence>
<keyword evidence="5" id="KW-0165">Cleavage on pair of basic residues</keyword>
<dbReference type="PANTHER" id="PTHR23343">
    <property type="entry name" value="ZONA PELLUCIDA SPERM-BINDING PROTEIN"/>
    <property type="match status" value="1"/>
</dbReference>
<dbReference type="PRINTS" id="PR01217">
    <property type="entry name" value="PRICHEXTENSN"/>
</dbReference>
<name>A0A9D4AVT0_9SAUR</name>
<evidence type="ECO:0000259" key="18">
    <source>
        <dbReference type="PROSITE" id="PS51448"/>
    </source>
</evidence>
<dbReference type="SMART" id="SM00241">
    <property type="entry name" value="ZP"/>
    <property type="match status" value="1"/>
</dbReference>
<dbReference type="InterPro" id="IPR054554">
    <property type="entry name" value="ZP1/4_Ig-like"/>
</dbReference>
<dbReference type="GO" id="GO:0007339">
    <property type="term" value="P:binding of sperm to zona pellucida"/>
    <property type="evidence" value="ECO:0007669"/>
    <property type="project" value="TreeGrafter"/>
</dbReference>
<dbReference type="GO" id="GO:0005886">
    <property type="term" value="C:plasma membrane"/>
    <property type="evidence" value="ECO:0007669"/>
    <property type="project" value="UniProtKB-SubCell"/>
</dbReference>
<proteinExistence type="predicted"/>
<evidence type="ECO:0000256" key="4">
    <source>
        <dbReference type="ARBA" id="ARBA00022530"/>
    </source>
</evidence>
<organism evidence="19 20">
    <name type="scientific">Mauremys mutica</name>
    <name type="common">yellowpond turtle</name>
    <dbReference type="NCBI Taxonomy" id="74926"/>
    <lineage>
        <taxon>Eukaryota</taxon>
        <taxon>Metazoa</taxon>
        <taxon>Chordata</taxon>
        <taxon>Craniata</taxon>
        <taxon>Vertebrata</taxon>
        <taxon>Euteleostomi</taxon>
        <taxon>Archelosauria</taxon>
        <taxon>Testudinata</taxon>
        <taxon>Testudines</taxon>
        <taxon>Cryptodira</taxon>
        <taxon>Durocryptodira</taxon>
        <taxon>Testudinoidea</taxon>
        <taxon>Geoemydidae</taxon>
        <taxon>Geoemydinae</taxon>
        <taxon>Mauremys</taxon>
    </lineage>
</organism>
<dbReference type="GO" id="GO:0035804">
    <property type="term" value="F:structural constituent of egg coat"/>
    <property type="evidence" value="ECO:0007669"/>
    <property type="project" value="TreeGrafter"/>
</dbReference>
<comment type="caution">
    <text evidence="14">Lacks conserved residue(s) required for the propagation of feature annotation.</text>
</comment>
<evidence type="ECO:0000256" key="2">
    <source>
        <dbReference type="ARBA" id="ARBA00022475"/>
    </source>
</evidence>
<gene>
    <name evidence="19" type="ORF">KIL84_006154</name>
</gene>
<evidence type="ECO:0000256" key="10">
    <source>
        <dbReference type="ARBA" id="ARBA00023157"/>
    </source>
</evidence>
<feature type="region of interest" description="Disordered" evidence="15">
    <location>
        <begin position="157"/>
        <end position="296"/>
    </location>
</feature>
<dbReference type="InterPro" id="IPR051148">
    <property type="entry name" value="Zona_Pellucida_Domain_gp"/>
</dbReference>
<sequence length="708" mass="77585">MGLGYRYFVSLVLLWSLGTALEQGDFLGVSFSVLQRGYEYDCGDYGMQLLVFPSPGRTVRFKVVDEFGTAFEVTNCSICLHWVTSNQEGAVIFSAGYNGCHVLKKDGRNHLRVRVEELLSTRAVAATRDVNMTCPKPTEHDLTMRYVPQPQPGLVRPVPQPQPGLVRPVPQPQPGLVRPVPQPQPGLVRPVPQPQPGLVRPVPQPQPGLVRPVPQPQPGLVRPVPQPQPGLVRPVPQPQPGLVRPVPQPQPGLVRPVPQPQPGLVRPVPQPQPGLVRPVPQPQPGLVRPVPQPQPGLVRPVPQPQPGLVRPVPQPQPGLVRPVPQPQPGLVPQIYPPLSNIGARLTPEQCQVVAGKIPCADALDQAACFQAGCCYDRTDPTTPCYYGNTVTLQCLMDGHFILVVSKDMSDHPIILDNIRLAYAQAGCNPIRMTEAFVLFRFPLTQCGTTVQMIGDKLIYENQLISGIDIQTGPEGSITRDSTFILHARCIYNASDFLPVQVNVFLPPAPAPVTQAGPLRLELRIATDLNYRSYLTEIDYPVVKVLRDPVYVEVHILQRTDPSLVLVLHQCWATQSANPLQQPQWPILVDGCPFLGDNYRTQLVPMGPASSELPFPTHHQRFVLSTFAFVDSTSQMVLEGLVYIFCSASACSPSQLESCRTICPSGVTARGRRFLSIQNGTEPLDAVSSHGPVIFLGQPRGIQRASLWE</sequence>